<accession>A0A3D8YA40</accession>
<keyword evidence="1" id="KW-0732">Signal</keyword>
<comment type="caution">
    <text evidence="2">The sequence shown here is derived from an EMBL/GenBank/DDBJ whole genome shotgun (WGS) entry which is preliminary data.</text>
</comment>
<feature type="signal peptide" evidence="1">
    <location>
        <begin position="1"/>
        <end position="19"/>
    </location>
</feature>
<dbReference type="AlphaFoldDB" id="A0A3D8YA40"/>
<protein>
    <submittedName>
        <fullName evidence="2">Uncharacterized protein</fullName>
    </submittedName>
</protein>
<sequence length="131" mass="14214">MRTIKLFTLLILFSLQAGATGFSHNMFVAHKKLQAGKEKNIVCDQVQASKPEKAVVHTKAAVKAKKEVSFTQQIGNKLSGMVTLNQRVVEQGPSALFASDEEEETQSSIVSKLIGLVKGAVFSFLSSISFN</sequence>
<evidence type="ECO:0000313" key="2">
    <source>
        <dbReference type="EMBL" id="REA60474.1"/>
    </source>
</evidence>
<proteinExistence type="predicted"/>
<keyword evidence="3" id="KW-1185">Reference proteome</keyword>
<dbReference type="EMBL" id="QNUL01000011">
    <property type="protein sequence ID" value="REA60474.1"/>
    <property type="molecule type" value="Genomic_DNA"/>
</dbReference>
<evidence type="ECO:0000313" key="3">
    <source>
        <dbReference type="Proteomes" id="UP000256373"/>
    </source>
</evidence>
<gene>
    <name evidence="2" type="ORF">DSL64_15305</name>
</gene>
<dbReference type="RefSeq" id="WP_115831789.1">
    <property type="nucleotide sequence ID" value="NZ_QNUL01000011.1"/>
</dbReference>
<dbReference type="Proteomes" id="UP000256373">
    <property type="component" value="Unassembled WGS sequence"/>
</dbReference>
<dbReference type="OrthoDB" id="964383at2"/>
<evidence type="ECO:0000256" key="1">
    <source>
        <dbReference type="SAM" id="SignalP"/>
    </source>
</evidence>
<reference evidence="2 3" key="1">
    <citation type="submission" date="2018-07" db="EMBL/GenBank/DDBJ databases">
        <title>Dyadobacter roseus sp. nov., isolated from rose rhizosphere soil.</title>
        <authorList>
            <person name="Chen L."/>
        </authorList>
    </citation>
    <scope>NUCLEOTIDE SEQUENCE [LARGE SCALE GENOMIC DNA]</scope>
    <source>
        <strain evidence="2 3">RS19</strain>
    </source>
</reference>
<feature type="chain" id="PRO_5017580930" evidence="1">
    <location>
        <begin position="20"/>
        <end position="131"/>
    </location>
</feature>
<organism evidence="2 3">
    <name type="scientific">Dyadobacter luteus</name>
    <dbReference type="NCBI Taxonomy" id="2259619"/>
    <lineage>
        <taxon>Bacteria</taxon>
        <taxon>Pseudomonadati</taxon>
        <taxon>Bacteroidota</taxon>
        <taxon>Cytophagia</taxon>
        <taxon>Cytophagales</taxon>
        <taxon>Spirosomataceae</taxon>
        <taxon>Dyadobacter</taxon>
    </lineage>
</organism>
<name>A0A3D8YA40_9BACT</name>